<reference evidence="1 2" key="1">
    <citation type="journal article" date="2019" name="Int. J. Syst. Evol. Microbiol.">
        <title>The Global Catalogue of Microorganisms (GCM) 10K type strain sequencing project: providing services to taxonomists for standard genome sequencing and annotation.</title>
        <authorList>
            <consortium name="The Broad Institute Genomics Platform"/>
            <consortium name="The Broad Institute Genome Sequencing Center for Infectious Disease"/>
            <person name="Wu L."/>
            <person name="Ma J."/>
        </authorList>
    </citation>
    <scope>NUCLEOTIDE SEQUENCE [LARGE SCALE GENOMIC DNA]</scope>
    <source>
        <strain evidence="1 2">XZGYJ-43</strain>
    </source>
</reference>
<gene>
    <name evidence="1" type="ORF">ACFQJ9_12485</name>
</gene>
<dbReference type="Pfam" id="PF19458">
    <property type="entry name" value="DUF5995"/>
    <property type="match status" value="1"/>
</dbReference>
<accession>A0ABD5Z4S5</accession>
<keyword evidence="2" id="KW-1185">Reference proteome</keyword>
<sequence>MSTLALLGGPQLRVLAKGIGSAHVPRGAGGGRDATVLDLCDRSFADAADAHERLDALADHFRSTGDRRTVFLSMYVQVTDGVRESVDAGEFADPAWTLDYLTAFADLYRRALFDYERGDLERVPDAWALAFAHAETDDRLVTQHALLGVNAHIVHDLALALDAVGIGEGTTRARRYGDHVAVNRVLERLVEDLQTTLAADAPGLADADVTLGRVDELLAAFSVAEAREHAWRVAVALADTLAPVRPVVRWYLNAVAGGAAQVVLSPPPDVVATLRTAETERRG</sequence>
<organism evidence="1 2">
    <name type="scientific">Halospeciosus flavus</name>
    <dbReference type="NCBI Taxonomy" id="3032283"/>
    <lineage>
        <taxon>Archaea</taxon>
        <taxon>Methanobacteriati</taxon>
        <taxon>Methanobacteriota</taxon>
        <taxon>Stenosarchaea group</taxon>
        <taxon>Halobacteria</taxon>
        <taxon>Halobacteriales</taxon>
        <taxon>Halobacteriaceae</taxon>
        <taxon>Halospeciosus</taxon>
    </lineage>
</organism>
<dbReference type="Proteomes" id="UP001596447">
    <property type="component" value="Unassembled WGS sequence"/>
</dbReference>
<dbReference type="EMBL" id="JBHTAR010000011">
    <property type="protein sequence ID" value="MFC7200217.1"/>
    <property type="molecule type" value="Genomic_DNA"/>
</dbReference>
<dbReference type="InterPro" id="IPR046037">
    <property type="entry name" value="DUF5995"/>
</dbReference>
<name>A0ABD5Z4S5_9EURY</name>
<protein>
    <submittedName>
        <fullName evidence="1">DUF5995 family protein</fullName>
    </submittedName>
</protein>
<comment type="caution">
    <text evidence="1">The sequence shown here is derived from an EMBL/GenBank/DDBJ whole genome shotgun (WGS) entry which is preliminary data.</text>
</comment>
<evidence type="ECO:0000313" key="2">
    <source>
        <dbReference type="Proteomes" id="UP001596447"/>
    </source>
</evidence>
<evidence type="ECO:0000313" key="1">
    <source>
        <dbReference type="EMBL" id="MFC7200217.1"/>
    </source>
</evidence>
<dbReference type="AlphaFoldDB" id="A0ABD5Z4S5"/>
<proteinExistence type="predicted"/>
<dbReference type="RefSeq" id="WP_279527005.1">
    <property type="nucleotide sequence ID" value="NZ_CP122312.1"/>
</dbReference>